<organism evidence="16 17">
    <name type="scientific">Paraburkholderia fungorum</name>
    <dbReference type="NCBI Taxonomy" id="134537"/>
    <lineage>
        <taxon>Bacteria</taxon>
        <taxon>Pseudomonadati</taxon>
        <taxon>Pseudomonadota</taxon>
        <taxon>Betaproteobacteria</taxon>
        <taxon>Burkholderiales</taxon>
        <taxon>Burkholderiaceae</taxon>
        <taxon>Paraburkholderia</taxon>
    </lineage>
</organism>
<feature type="transmembrane region" description="Helical" evidence="14">
    <location>
        <begin position="20"/>
        <end position="40"/>
    </location>
</feature>
<evidence type="ECO:0000256" key="11">
    <source>
        <dbReference type="ARBA" id="ARBA00024816"/>
    </source>
</evidence>
<keyword evidence="9 14" id="KW-1133">Transmembrane helix</keyword>
<feature type="transmembrane region" description="Helical" evidence="14">
    <location>
        <begin position="178"/>
        <end position="199"/>
    </location>
</feature>
<keyword evidence="5" id="KW-1003">Cell membrane</keyword>
<evidence type="ECO:0000256" key="3">
    <source>
        <dbReference type="ARBA" id="ARBA00022093"/>
    </source>
</evidence>
<evidence type="ECO:0000313" key="16">
    <source>
        <dbReference type="EMBL" id="SDR47558.1"/>
    </source>
</evidence>
<evidence type="ECO:0000256" key="5">
    <source>
        <dbReference type="ARBA" id="ARBA00022475"/>
    </source>
</evidence>
<dbReference type="PANTHER" id="PTHR30625:SF14">
    <property type="entry name" value="BIOPOLYMER TRANSPORT PROTEIN EXBB"/>
    <property type="match status" value="1"/>
</dbReference>
<evidence type="ECO:0000256" key="8">
    <source>
        <dbReference type="ARBA" id="ARBA00022927"/>
    </source>
</evidence>
<dbReference type="AlphaFoldDB" id="A0A1H1JDM3"/>
<evidence type="ECO:0000259" key="15">
    <source>
        <dbReference type="Pfam" id="PF01618"/>
    </source>
</evidence>
<dbReference type="GO" id="GO:0017038">
    <property type="term" value="P:protein import"/>
    <property type="evidence" value="ECO:0007669"/>
    <property type="project" value="TreeGrafter"/>
</dbReference>
<protein>
    <recommendedName>
        <fullName evidence="3">Biopolymer transport protein ExbB</fullName>
    </recommendedName>
</protein>
<evidence type="ECO:0000256" key="14">
    <source>
        <dbReference type="SAM" id="Phobius"/>
    </source>
</evidence>
<feature type="region of interest" description="Disordered" evidence="13">
    <location>
        <begin position="232"/>
        <end position="254"/>
    </location>
</feature>
<evidence type="ECO:0000256" key="10">
    <source>
        <dbReference type="ARBA" id="ARBA00023136"/>
    </source>
</evidence>
<evidence type="ECO:0000256" key="9">
    <source>
        <dbReference type="ARBA" id="ARBA00022989"/>
    </source>
</evidence>
<dbReference type="EMBL" id="FNKP01000003">
    <property type="protein sequence ID" value="SDR47558.1"/>
    <property type="molecule type" value="Genomic_DNA"/>
</dbReference>
<sequence length="254" mass="27985">MQHYGLANVWQTGDVVTRCILAVLMIMSVLSWTVIIVKLWQVLRLRRATMRNDARFWNAERFEDGLNSLGNQEPDANDNPLLSLALAGHEAATHHRQAQPHLQDRIDVSDWITRRLQDTLDDTVARLQSGLAVLASIGSTAPFVGLFGTVWGIYHALIVIGETGQTSIEHVAGPVGESLIMTAFGLFVAIPAVLGYNGLNRANRAIVTRLKRFAHGLHAYFVTGSQLRSSTTGTRMHAVQPGTGTNRDGDLRWQ</sequence>
<dbReference type="RefSeq" id="WP_074771304.1">
    <property type="nucleotide sequence ID" value="NZ_FNKP01000003.1"/>
</dbReference>
<comment type="function">
    <text evidence="11">Involved in the TonB-dependent energy-dependent transport of various receptor-bound substrates. Protects ExbD from proteolytic degradation and functionally stabilizes TonB.</text>
</comment>
<comment type="subunit">
    <text evidence="2">The accessory proteins ExbB and ExbD seem to form a complex with TonB.</text>
</comment>
<dbReference type="PANTHER" id="PTHR30625">
    <property type="entry name" value="PROTEIN TOLQ"/>
    <property type="match status" value="1"/>
</dbReference>
<evidence type="ECO:0000256" key="7">
    <source>
        <dbReference type="ARBA" id="ARBA00022692"/>
    </source>
</evidence>
<feature type="transmembrane region" description="Helical" evidence="14">
    <location>
        <begin position="131"/>
        <end position="158"/>
    </location>
</feature>
<keyword evidence="10 14" id="KW-0472">Membrane</keyword>
<keyword evidence="4 12" id="KW-0813">Transport</keyword>
<accession>A0A1H1JDM3</accession>
<dbReference type="InterPro" id="IPR050790">
    <property type="entry name" value="ExbB/TolQ_transport"/>
</dbReference>
<feature type="domain" description="MotA/TolQ/ExbB proton channel" evidence="15">
    <location>
        <begin position="105"/>
        <end position="210"/>
    </location>
</feature>
<dbReference type="Proteomes" id="UP000183487">
    <property type="component" value="Unassembled WGS sequence"/>
</dbReference>
<reference evidence="17" key="1">
    <citation type="submission" date="2016-10" db="EMBL/GenBank/DDBJ databases">
        <authorList>
            <person name="Varghese N."/>
        </authorList>
    </citation>
    <scope>NUCLEOTIDE SEQUENCE [LARGE SCALE GENOMIC DNA]</scope>
    <source>
        <strain evidence="17">GAS106B</strain>
    </source>
</reference>
<dbReference type="GO" id="GO:0005886">
    <property type="term" value="C:plasma membrane"/>
    <property type="evidence" value="ECO:0007669"/>
    <property type="project" value="UniProtKB-SubCell"/>
</dbReference>
<keyword evidence="8 12" id="KW-0653">Protein transport</keyword>
<keyword evidence="7 14" id="KW-0812">Transmembrane</keyword>
<dbReference type="OrthoDB" id="9805133at2"/>
<evidence type="ECO:0000256" key="4">
    <source>
        <dbReference type="ARBA" id="ARBA00022448"/>
    </source>
</evidence>
<evidence type="ECO:0000256" key="2">
    <source>
        <dbReference type="ARBA" id="ARBA00011471"/>
    </source>
</evidence>
<name>A0A1H1JDM3_9BURK</name>
<dbReference type="InterPro" id="IPR002898">
    <property type="entry name" value="MotA_ExbB_proton_chnl"/>
</dbReference>
<keyword evidence="6" id="KW-0997">Cell inner membrane</keyword>
<evidence type="ECO:0000256" key="1">
    <source>
        <dbReference type="ARBA" id="ARBA00004429"/>
    </source>
</evidence>
<dbReference type="Pfam" id="PF01618">
    <property type="entry name" value="MotA_ExbB"/>
    <property type="match status" value="1"/>
</dbReference>
<gene>
    <name evidence="16" type="ORF">SAMN05443245_6046</name>
</gene>
<evidence type="ECO:0000256" key="12">
    <source>
        <dbReference type="RuleBase" id="RU004057"/>
    </source>
</evidence>
<keyword evidence="17" id="KW-1185">Reference proteome</keyword>
<comment type="similarity">
    <text evidence="12">Belongs to the exbB/tolQ family.</text>
</comment>
<evidence type="ECO:0000256" key="13">
    <source>
        <dbReference type="SAM" id="MobiDB-lite"/>
    </source>
</evidence>
<comment type="subcellular location">
    <subcellularLocation>
        <location evidence="1">Cell inner membrane</location>
        <topology evidence="1">Multi-pass membrane protein</topology>
    </subcellularLocation>
    <subcellularLocation>
        <location evidence="12">Membrane</location>
        <topology evidence="12">Multi-pass membrane protein</topology>
    </subcellularLocation>
</comment>
<proteinExistence type="inferred from homology"/>
<evidence type="ECO:0000256" key="6">
    <source>
        <dbReference type="ARBA" id="ARBA00022519"/>
    </source>
</evidence>
<evidence type="ECO:0000313" key="17">
    <source>
        <dbReference type="Proteomes" id="UP000183487"/>
    </source>
</evidence>